<dbReference type="InterPro" id="IPR010065">
    <property type="entry name" value="AA_ABC_transptr_permease_3TM"/>
</dbReference>
<proteinExistence type="inferred from homology"/>
<gene>
    <name evidence="11" type="ORF">FHS55_004062</name>
</gene>
<dbReference type="PANTHER" id="PTHR30614:SF0">
    <property type="entry name" value="L-CYSTINE TRANSPORT SYSTEM PERMEASE PROTEIN TCYL"/>
    <property type="match status" value="1"/>
</dbReference>
<evidence type="ECO:0000256" key="6">
    <source>
        <dbReference type="ARBA" id="ARBA00022970"/>
    </source>
</evidence>
<dbReference type="PANTHER" id="PTHR30614">
    <property type="entry name" value="MEMBRANE COMPONENT OF AMINO ACID ABC TRANSPORTER"/>
    <property type="match status" value="1"/>
</dbReference>
<keyword evidence="8 9" id="KW-0472">Membrane</keyword>
<sequence length="219" mass="22967">MIDLLDFWRDSVPQLLDGLEVTLRITGVALALGIPLGLALALGVQSPTSSIRYPSLAIVEIGRGAPALILLQFAYFGLPSAGLSLSSFAAASMALAWTTGAYTSEIIRAGLQAVPRGQREAAVAVGMTHIDGLRFVIVPQAMRIAAPALLGFAVLMLQASSLCFAIALPELLSQAYIIGTNTFRYMPILCLAGALYAAICIPASLAVASIERELSRHTA</sequence>
<keyword evidence="4" id="KW-1003">Cell membrane</keyword>
<feature type="domain" description="ABC transmembrane type-1" evidence="10">
    <location>
        <begin position="19"/>
        <end position="207"/>
    </location>
</feature>
<organism evidence="11 12">
    <name type="scientific">Ancylobacter tetraedralis</name>
    <dbReference type="NCBI Taxonomy" id="217068"/>
    <lineage>
        <taxon>Bacteria</taxon>
        <taxon>Pseudomonadati</taxon>
        <taxon>Pseudomonadota</taxon>
        <taxon>Alphaproteobacteria</taxon>
        <taxon>Hyphomicrobiales</taxon>
        <taxon>Xanthobacteraceae</taxon>
        <taxon>Ancylobacter</taxon>
    </lineage>
</organism>
<keyword evidence="5 9" id="KW-0812">Transmembrane</keyword>
<feature type="transmembrane region" description="Helical" evidence="9">
    <location>
        <begin position="188"/>
        <end position="210"/>
    </location>
</feature>
<comment type="caution">
    <text evidence="11">The sequence shown here is derived from an EMBL/GenBank/DDBJ whole genome shotgun (WGS) entry which is preliminary data.</text>
</comment>
<keyword evidence="7 9" id="KW-1133">Transmembrane helix</keyword>
<dbReference type="NCBIfam" id="TIGR01726">
    <property type="entry name" value="HEQRo_perm_3TM"/>
    <property type="match status" value="1"/>
</dbReference>
<feature type="transmembrane region" description="Helical" evidence="9">
    <location>
        <begin position="25"/>
        <end position="44"/>
    </location>
</feature>
<dbReference type="SUPFAM" id="SSF161098">
    <property type="entry name" value="MetI-like"/>
    <property type="match status" value="1"/>
</dbReference>
<dbReference type="PROSITE" id="PS50928">
    <property type="entry name" value="ABC_TM1"/>
    <property type="match status" value="1"/>
</dbReference>
<evidence type="ECO:0000256" key="9">
    <source>
        <dbReference type="RuleBase" id="RU363032"/>
    </source>
</evidence>
<accession>A0A839ZFM1</accession>
<evidence type="ECO:0000256" key="7">
    <source>
        <dbReference type="ARBA" id="ARBA00022989"/>
    </source>
</evidence>
<reference evidence="11 12" key="1">
    <citation type="submission" date="2020-08" db="EMBL/GenBank/DDBJ databases">
        <title>Genomic Encyclopedia of Type Strains, Phase IV (KMG-IV): sequencing the most valuable type-strain genomes for metagenomic binning, comparative biology and taxonomic classification.</title>
        <authorList>
            <person name="Goeker M."/>
        </authorList>
    </citation>
    <scope>NUCLEOTIDE SEQUENCE [LARGE SCALE GENOMIC DNA]</scope>
    <source>
        <strain evidence="11 12">DSM 5895</strain>
    </source>
</reference>
<dbReference type="Proteomes" id="UP000533469">
    <property type="component" value="Unassembled WGS sequence"/>
</dbReference>
<dbReference type="InterPro" id="IPR035906">
    <property type="entry name" value="MetI-like_sf"/>
</dbReference>
<dbReference type="CDD" id="cd06261">
    <property type="entry name" value="TM_PBP2"/>
    <property type="match status" value="1"/>
</dbReference>
<keyword evidence="6" id="KW-0029">Amino-acid transport</keyword>
<evidence type="ECO:0000256" key="2">
    <source>
        <dbReference type="ARBA" id="ARBA00010072"/>
    </source>
</evidence>
<evidence type="ECO:0000256" key="1">
    <source>
        <dbReference type="ARBA" id="ARBA00004429"/>
    </source>
</evidence>
<dbReference type="Pfam" id="PF00528">
    <property type="entry name" value="BPD_transp_1"/>
    <property type="match status" value="1"/>
</dbReference>
<evidence type="ECO:0000313" key="11">
    <source>
        <dbReference type="EMBL" id="MBB3773427.1"/>
    </source>
</evidence>
<dbReference type="GO" id="GO:0043190">
    <property type="term" value="C:ATP-binding cassette (ABC) transporter complex"/>
    <property type="evidence" value="ECO:0007669"/>
    <property type="project" value="InterPro"/>
</dbReference>
<keyword evidence="3 9" id="KW-0813">Transport</keyword>
<dbReference type="EMBL" id="JACICD010000010">
    <property type="protein sequence ID" value="MBB3773427.1"/>
    <property type="molecule type" value="Genomic_DNA"/>
</dbReference>
<protein>
    <submittedName>
        <fullName evidence="11">Polar amino acid transport system permease protein</fullName>
    </submittedName>
</protein>
<evidence type="ECO:0000256" key="8">
    <source>
        <dbReference type="ARBA" id="ARBA00023136"/>
    </source>
</evidence>
<keyword evidence="12" id="KW-1185">Reference proteome</keyword>
<dbReference type="GO" id="GO:0022857">
    <property type="term" value="F:transmembrane transporter activity"/>
    <property type="evidence" value="ECO:0007669"/>
    <property type="project" value="InterPro"/>
</dbReference>
<evidence type="ECO:0000256" key="4">
    <source>
        <dbReference type="ARBA" id="ARBA00022475"/>
    </source>
</evidence>
<comment type="subcellular location">
    <subcellularLocation>
        <location evidence="1">Cell inner membrane</location>
        <topology evidence="1">Multi-pass membrane protein</topology>
    </subcellularLocation>
    <subcellularLocation>
        <location evidence="9">Cell membrane</location>
        <topology evidence="9">Multi-pass membrane protein</topology>
    </subcellularLocation>
</comment>
<dbReference type="InterPro" id="IPR000515">
    <property type="entry name" value="MetI-like"/>
</dbReference>
<evidence type="ECO:0000256" key="3">
    <source>
        <dbReference type="ARBA" id="ARBA00022448"/>
    </source>
</evidence>
<feature type="transmembrane region" description="Helical" evidence="9">
    <location>
        <begin position="144"/>
        <end position="168"/>
    </location>
</feature>
<dbReference type="GO" id="GO:0006865">
    <property type="term" value="P:amino acid transport"/>
    <property type="evidence" value="ECO:0007669"/>
    <property type="project" value="UniProtKB-KW"/>
</dbReference>
<dbReference type="InterPro" id="IPR043429">
    <property type="entry name" value="ArtM/GltK/GlnP/TcyL/YhdX-like"/>
</dbReference>
<evidence type="ECO:0000313" key="12">
    <source>
        <dbReference type="Proteomes" id="UP000533469"/>
    </source>
</evidence>
<dbReference type="Gene3D" id="1.10.3720.10">
    <property type="entry name" value="MetI-like"/>
    <property type="match status" value="1"/>
</dbReference>
<comment type="similarity">
    <text evidence="2">Belongs to the binding-protein-dependent transport system permease family. HisMQ subfamily.</text>
</comment>
<name>A0A839ZFM1_9HYPH</name>
<dbReference type="AlphaFoldDB" id="A0A839ZFM1"/>
<dbReference type="RefSeq" id="WP_183191565.1">
    <property type="nucleotide sequence ID" value="NZ_JACICD010000010.1"/>
</dbReference>
<evidence type="ECO:0000259" key="10">
    <source>
        <dbReference type="PROSITE" id="PS50928"/>
    </source>
</evidence>
<evidence type="ECO:0000256" key="5">
    <source>
        <dbReference type="ARBA" id="ARBA00022692"/>
    </source>
</evidence>